<dbReference type="InterPro" id="IPR001806">
    <property type="entry name" value="Small_GTPase"/>
</dbReference>
<proteinExistence type="predicted"/>
<dbReference type="AlphaFoldDB" id="A0A0M3HUV8"/>
<reference evidence="2" key="1">
    <citation type="submission" date="2017-02" db="UniProtKB">
        <authorList>
            <consortium name="WormBaseParasite"/>
        </authorList>
    </citation>
    <scope>IDENTIFICATION</scope>
</reference>
<evidence type="ECO:0000313" key="1">
    <source>
        <dbReference type="Proteomes" id="UP000036681"/>
    </source>
</evidence>
<dbReference type="InterPro" id="IPR027417">
    <property type="entry name" value="P-loop_NTPase"/>
</dbReference>
<dbReference type="Pfam" id="PF00071">
    <property type="entry name" value="Ras"/>
    <property type="match status" value="1"/>
</dbReference>
<dbReference type="Proteomes" id="UP000036681">
    <property type="component" value="Unplaced"/>
</dbReference>
<protein>
    <submittedName>
        <fullName evidence="2">Ras-associating domain-containing protein</fullName>
    </submittedName>
</protein>
<keyword evidence="1" id="KW-1185">Reference proteome</keyword>
<sequence>MKLKIAVIIVGTQSDLRCNISLVIELRKKGEQPVSESKARLLAEELSADYVECSALTQLNLKQVSILAALRGKSQLSLQRICSKEEKKSKFREGLRRIVTFTKRLV</sequence>
<name>A0A0M3HUV8_ASCLU</name>
<dbReference type="GO" id="GO:0003924">
    <property type="term" value="F:GTPase activity"/>
    <property type="evidence" value="ECO:0007669"/>
    <property type="project" value="InterPro"/>
</dbReference>
<dbReference type="SUPFAM" id="SSF52540">
    <property type="entry name" value="P-loop containing nucleoside triphosphate hydrolases"/>
    <property type="match status" value="1"/>
</dbReference>
<dbReference type="GO" id="GO:0005525">
    <property type="term" value="F:GTP binding"/>
    <property type="evidence" value="ECO:0007669"/>
    <property type="project" value="InterPro"/>
</dbReference>
<organism evidence="1 2">
    <name type="scientific">Ascaris lumbricoides</name>
    <name type="common">Giant roundworm</name>
    <dbReference type="NCBI Taxonomy" id="6252"/>
    <lineage>
        <taxon>Eukaryota</taxon>
        <taxon>Metazoa</taxon>
        <taxon>Ecdysozoa</taxon>
        <taxon>Nematoda</taxon>
        <taxon>Chromadorea</taxon>
        <taxon>Rhabditida</taxon>
        <taxon>Spirurina</taxon>
        <taxon>Ascaridomorpha</taxon>
        <taxon>Ascaridoidea</taxon>
        <taxon>Ascarididae</taxon>
        <taxon>Ascaris</taxon>
    </lineage>
</organism>
<evidence type="ECO:0000313" key="2">
    <source>
        <dbReference type="WBParaSite" id="ALUE_0000663701-mRNA-1"/>
    </source>
</evidence>
<accession>A0A0M3HUV8</accession>
<dbReference type="Gene3D" id="3.40.50.300">
    <property type="entry name" value="P-loop containing nucleotide triphosphate hydrolases"/>
    <property type="match status" value="1"/>
</dbReference>
<dbReference type="WBParaSite" id="ALUE_0000663701-mRNA-1">
    <property type="protein sequence ID" value="ALUE_0000663701-mRNA-1"/>
    <property type="gene ID" value="ALUE_0000663701"/>
</dbReference>